<keyword evidence="3" id="KW-1185">Reference proteome</keyword>
<feature type="compositionally biased region" description="Basic and acidic residues" evidence="1">
    <location>
        <begin position="29"/>
        <end position="45"/>
    </location>
</feature>
<feature type="region of interest" description="Disordered" evidence="1">
    <location>
        <begin position="392"/>
        <end position="440"/>
    </location>
</feature>
<protein>
    <submittedName>
        <fullName evidence="2">Uncharacterized protein</fullName>
    </submittedName>
</protein>
<sequence>MSREIEPPTILENLSRDELLTLVRQNEKALGDERARADTAEKRAALADSTNHPGRGRPKKHCRRTRVVPSDDENTPDDDEAEEDDNPEDKIRRAGHKYVITEGFWFSGTVESVLETKLSHSYEEKNRFTNNSQRKQGEMRAARELLPEELRDDLRKEWVIYEECHASGQTLSSRLRNDIEPVFSTHLKALDPERFKDVSDVLDGRASLADLIGGKKNTAQKITYHPFAAPVLHSDGSTSHNPETFLHSKLIMHVAAAIIFGKQKAHALATGKGSGSTSKCMQDIHQIFGTTPGIIRNATIATLWTLSADATLRKQGQQTGVNWHLFGEQIHEWLLNGLRERHEPVLRLFREWDDELFPDNEASLGAALGTGSANVEDLQEALDALHRTQVVEMDDSSMGGGDEASGVAGADGMDGDGDGSENGAGDGSQADGSGDGSQSP</sequence>
<comment type="caution">
    <text evidence="2">The sequence shown here is derived from an EMBL/GenBank/DDBJ whole genome shotgun (WGS) entry which is preliminary data.</text>
</comment>
<evidence type="ECO:0000313" key="2">
    <source>
        <dbReference type="EMBL" id="KAJ7300530.1"/>
    </source>
</evidence>
<accession>A0AAD6YWG1</accession>
<gene>
    <name evidence="2" type="ORF">DFH08DRAFT_979585</name>
</gene>
<name>A0AAD6YWG1_9AGAR</name>
<evidence type="ECO:0000313" key="3">
    <source>
        <dbReference type="Proteomes" id="UP001218218"/>
    </source>
</evidence>
<dbReference type="Pfam" id="PF20414">
    <property type="entry name" value="DUF6698"/>
    <property type="match status" value="1"/>
</dbReference>
<dbReference type="EMBL" id="JARIHO010000163">
    <property type="protein sequence ID" value="KAJ7300530.1"/>
    <property type="molecule type" value="Genomic_DNA"/>
</dbReference>
<feature type="compositionally biased region" description="Acidic residues" evidence="1">
    <location>
        <begin position="70"/>
        <end position="87"/>
    </location>
</feature>
<organism evidence="2 3">
    <name type="scientific">Mycena albidolilacea</name>
    <dbReference type="NCBI Taxonomy" id="1033008"/>
    <lineage>
        <taxon>Eukaryota</taxon>
        <taxon>Fungi</taxon>
        <taxon>Dikarya</taxon>
        <taxon>Basidiomycota</taxon>
        <taxon>Agaricomycotina</taxon>
        <taxon>Agaricomycetes</taxon>
        <taxon>Agaricomycetidae</taxon>
        <taxon>Agaricales</taxon>
        <taxon>Marasmiineae</taxon>
        <taxon>Mycenaceae</taxon>
        <taxon>Mycena</taxon>
    </lineage>
</organism>
<proteinExistence type="predicted"/>
<dbReference type="InterPro" id="IPR046521">
    <property type="entry name" value="DUF6698"/>
</dbReference>
<feature type="compositionally biased region" description="Low complexity" evidence="1">
    <location>
        <begin position="427"/>
        <end position="440"/>
    </location>
</feature>
<reference evidence="2" key="1">
    <citation type="submission" date="2023-03" db="EMBL/GenBank/DDBJ databases">
        <title>Massive genome expansion in bonnet fungi (Mycena s.s.) driven by repeated elements and novel gene families across ecological guilds.</title>
        <authorList>
            <consortium name="Lawrence Berkeley National Laboratory"/>
            <person name="Harder C.B."/>
            <person name="Miyauchi S."/>
            <person name="Viragh M."/>
            <person name="Kuo A."/>
            <person name="Thoen E."/>
            <person name="Andreopoulos B."/>
            <person name="Lu D."/>
            <person name="Skrede I."/>
            <person name="Drula E."/>
            <person name="Henrissat B."/>
            <person name="Morin E."/>
            <person name="Kohler A."/>
            <person name="Barry K."/>
            <person name="LaButti K."/>
            <person name="Morin E."/>
            <person name="Salamov A."/>
            <person name="Lipzen A."/>
            <person name="Mereny Z."/>
            <person name="Hegedus B."/>
            <person name="Baldrian P."/>
            <person name="Stursova M."/>
            <person name="Weitz H."/>
            <person name="Taylor A."/>
            <person name="Grigoriev I.V."/>
            <person name="Nagy L.G."/>
            <person name="Martin F."/>
            <person name="Kauserud H."/>
        </authorList>
    </citation>
    <scope>NUCLEOTIDE SEQUENCE</scope>
    <source>
        <strain evidence="2">CBHHK002</strain>
    </source>
</reference>
<dbReference type="Proteomes" id="UP001218218">
    <property type="component" value="Unassembled WGS sequence"/>
</dbReference>
<evidence type="ECO:0000256" key="1">
    <source>
        <dbReference type="SAM" id="MobiDB-lite"/>
    </source>
</evidence>
<feature type="compositionally biased region" description="Basic residues" evidence="1">
    <location>
        <begin position="54"/>
        <end position="66"/>
    </location>
</feature>
<dbReference type="AlphaFoldDB" id="A0AAD6YWG1"/>
<feature type="region of interest" description="Disordered" evidence="1">
    <location>
        <begin position="29"/>
        <end position="90"/>
    </location>
</feature>